<organism evidence="10">
    <name type="scientific">Heterosigma akashiwo</name>
    <name type="common">Chromophytic alga</name>
    <name type="synonym">Heterosigma carterae</name>
    <dbReference type="NCBI Taxonomy" id="2829"/>
    <lineage>
        <taxon>Eukaryota</taxon>
        <taxon>Sar</taxon>
        <taxon>Stramenopiles</taxon>
        <taxon>Ochrophyta</taxon>
        <taxon>Raphidophyceae</taxon>
        <taxon>Chattonellales</taxon>
        <taxon>Chattonellaceae</taxon>
        <taxon>Heterosigma</taxon>
    </lineage>
</organism>
<dbReference type="Gene3D" id="1.20.1080.10">
    <property type="entry name" value="Glycerol uptake facilitator protein"/>
    <property type="match status" value="1"/>
</dbReference>
<name>A0A6S9LPB4_HETAK</name>
<dbReference type="AlphaFoldDB" id="A0A6S9LPB4"/>
<evidence type="ECO:0000256" key="2">
    <source>
        <dbReference type="ARBA" id="ARBA00006175"/>
    </source>
</evidence>
<keyword evidence="3 7" id="KW-0813">Transport</keyword>
<feature type="transmembrane region" description="Helical" evidence="8">
    <location>
        <begin position="66"/>
        <end position="85"/>
    </location>
</feature>
<dbReference type="Pfam" id="PF00230">
    <property type="entry name" value="MIP"/>
    <property type="match status" value="1"/>
</dbReference>
<dbReference type="GO" id="GO:0015254">
    <property type="term" value="F:glycerol channel activity"/>
    <property type="evidence" value="ECO:0007669"/>
    <property type="project" value="TreeGrafter"/>
</dbReference>
<comment type="subcellular location">
    <subcellularLocation>
        <location evidence="1">Membrane</location>
        <topology evidence="1">Multi-pass membrane protein</topology>
    </subcellularLocation>
</comment>
<dbReference type="PANTHER" id="PTHR43829">
    <property type="entry name" value="AQUAPORIN OR AQUAGLYCEROPORIN RELATED"/>
    <property type="match status" value="1"/>
</dbReference>
<proteinExistence type="inferred from homology"/>
<feature type="transmembrane region" description="Helical" evidence="8">
    <location>
        <begin position="265"/>
        <end position="283"/>
    </location>
</feature>
<dbReference type="EMBL" id="HBIU01053274">
    <property type="protein sequence ID" value="CAE0646398.1"/>
    <property type="molecule type" value="Transcribed_RNA"/>
</dbReference>
<keyword evidence="9" id="KW-0732">Signal</keyword>
<evidence type="ECO:0000313" key="10">
    <source>
        <dbReference type="EMBL" id="CAE0646398.1"/>
    </source>
</evidence>
<dbReference type="InterPro" id="IPR023271">
    <property type="entry name" value="Aquaporin-like"/>
</dbReference>
<reference evidence="10" key="1">
    <citation type="submission" date="2021-01" db="EMBL/GenBank/DDBJ databases">
        <authorList>
            <person name="Corre E."/>
            <person name="Pelletier E."/>
            <person name="Niang G."/>
            <person name="Scheremetjew M."/>
            <person name="Finn R."/>
            <person name="Kale V."/>
            <person name="Holt S."/>
            <person name="Cochrane G."/>
            <person name="Meng A."/>
            <person name="Brown T."/>
            <person name="Cohen L."/>
        </authorList>
    </citation>
    <scope>NUCLEOTIDE SEQUENCE</scope>
    <source>
        <strain evidence="10">CCMP3107</strain>
    </source>
</reference>
<dbReference type="GO" id="GO:0005886">
    <property type="term" value="C:plasma membrane"/>
    <property type="evidence" value="ECO:0007669"/>
    <property type="project" value="TreeGrafter"/>
</dbReference>
<protein>
    <recommendedName>
        <fullName evidence="11">Aquaporin</fullName>
    </recommendedName>
</protein>
<accession>A0A6S9LPB4</accession>
<evidence type="ECO:0000256" key="6">
    <source>
        <dbReference type="ARBA" id="ARBA00023136"/>
    </source>
</evidence>
<feature type="signal peptide" evidence="9">
    <location>
        <begin position="1"/>
        <end position="16"/>
    </location>
</feature>
<gene>
    <name evidence="10" type="ORF">HAKA00212_LOCUS23490</name>
</gene>
<evidence type="ECO:0000256" key="5">
    <source>
        <dbReference type="ARBA" id="ARBA00022989"/>
    </source>
</evidence>
<keyword evidence="4 7" id="KW-0812">Transmembrane</keyword>
<dbReference type="PROSITE" id="PS00221">
    <property type="entry name" value="MIP"/>
    <property type="match status" value="1"/>
</dbReference>
<evidence type="ECO:0000256" key="9">
    <source>
        <dbReference type="SAM" id="SignalP"/>
    </source>
</evidence>
<dbReference type="InterPro" id="IPR050363">
    <property type="entry name" value="MIP/Aquaporin"/>
</dbReference>
<evidence type="ECO:0000256" key="4">
    <source>
        <dbReference type="ARBA" id="ARBA00022692"/>
    </source>
</evidence>
<feature type="transmembrane region" description="Helical" evidence="8">
    <location>
        <begin position="40"/>
        <end position="59"/>
    </location>
</feature>
<dbReference type="PRINTS" id="PR00783">
    <property type="entry name" value="MINTRINSICP"/>
</dbReference>
<evidence type="ECO:0000256" key="8">
    <source>
        <dbReference type="SAM" id="Phobius"/>
    </source>
</evidence>
<dbReference type="CDD" id="cd00333">
    <property type="entry name" value="MIP"/>
    <property type="match status" value="1"/>
</dbReference>
<dbReference type="InterPro" id="IPR022357">
    <property type="entry name" value="MIP_CS"/>
</dbReference>
<evidence type="ECO:0008006" key="11">
    <source>
        <dbReference type="Google" id="ProtNLM"/>
    </source>
</evidence>
<sequence>MLPVGLLATLGAVCFASPENEHETKQKRQSIFKQAHVAEFAGTCLLTSFGLGVNSQAIFLNSFQGLFQIASAWGLGVTFAIYSTASVSGAHLNPAVSFALAASNKESGQKGFKWSDVPGYISAQMAGAFTGAAINYAVFSNFIKKFEVKNAIVRGSLESAKSASAFACFPAAGVTPLKAFALEAWATSQLMLTIRALTDPDSAALIRKDAVPLLIGAQVALLICLFGPLTQCGMNPARDLGPRLFAALAGWGRAALPGGPAGTEWLAYLAGPVVGATFGSWFYDAALKPSKIKEGET</sequence>
<comment type="similarity">
    <text evidence="2 7">Belongs to the MIP/aquaporin (TC 1.A.8) family.</text>
</comment>
<evidence type="ECO:0000256" key="7">
    <source>
        <dbReference type="RuleBase" id="RU000477"/>
    </source>
</evidence>
<dbReference type="PANTHER" id="PTHR43829:SF9">
    <property type="entry name" value="AQUAPORIN-9"/>
    <property type="match status" value="1"/>
</dbReference>
<keyword evidence="6 8" id="KW-0472">Membrane</keyword>
<feature type="transmembrane region" description="Helical" evidence="8">
    <location>
        <begin position="120"/>
        <end position="139"/>
    </location>
</feature>
<evidence type="ECO:0000256" key="1">
    <source>
        <dbReference type="ARBA" id="ARBA00004141"/>
    </source>
</evidence>
<evidence type="ECO:0000256" key="3">
    <source>
        <dbReference type="ARBA" id="ARBA00022448"/>
    </source>
</evidence>
<feature type="transmembrane region" description="Helical" evidence="8">
    <location>
        <begin position="210"/>
        <end position="229"/>
    </location>
</feature>
<keyword evidence="5 8" id="KW-1133">Transmembrane helix</keyword>
<feature type="chain" id="PRO_5030159621" description="Aquaporin" evidence="9">
    <location>
        <begin position="17"/>
        <end position="297"/>
    </location>
</feature>
<dbReference type="InterPro" id="IPR000425">
    <property type="entry name" value="MIP"/>
</dbReference>
<dbReference type="SUPFAM" id="SSF81338">
    <property type="entry name" value="Aquaporin-like"/>
    <property type="match status" value="1"/>
</dbReference>